<sequence length="120" mass="13110">MSQKVECSSGGHRRCGGQQQCCGLGGLVRKLRKQSKMYLCMAPSRHSPAAFRCQYQYDPLSYSRNFDPNHNGFEDDSSHFYYSFSSRFVNSTAATCSPPSTSSSTAAAAPPPPVLVTTNN</sequence>
<evidence type="ECO:0000256" key="1">
    <source>
        <dbReference type="SAM" id="MobiDB-lite"/>
    </source>
</evidence>
<reference evidence="2 3" key="1">
    <citation type="submission" date="2023-10" db="EMBL/GenBank/DDBJ databases">
        <title>Chromosome-scale genome assembly provides insights into flower coloration mechanisms of Canna indica.</title>
        <authorList>
            <person name="Li C."/>
        </authorList>
    </citation>
    <scope>NUCLEOTIDE SEQUENCE [LARGE SCALE GENOMIC DNA]</scope>
    <source>
        <tissue evidence="2">Flower</tissue>
    </source>
</reference>
<accession>A0AAQ3KV19</accession>
<dbReference type="EMBL" id="CP136895">
    <property type="protein sequence ID" value="WOL12272.1"/>
    <property type="molecule type" value="Genomic_DNA"/>
</dbReference>
<dbReference type="PANTHER" id="PTHR33168">
    <property type="entry name" value="STRESS INDUCED PROTEIN-RELATED"/>
    <property type="match status" value="1"/>
</dbReference>
<feature type="compositionally biased region" description="Low complexity" evidence="1">
    <location>
        <begin position="95"/>
        <end position="108"/>
    </location>
</feature>
<evidence type="ECO:0000313" key="3">
    <source>
        <dbReference type="Proteomes" id="UP001327560"/>
    </source>
</evidence>
<dbReference type="Proteomes" id="UP001327560">
    <property type="component" value="Chromosome 6"/>
</dbReference>
<organism evidence="2 3">
    <name type="scientific">Canna indica</name>
    <name type="common">Indian-shot</name>
    <dbReference type="NCBI Taxonomy" id="4628"/>
    <lineage>
        <taxon>Eukaryota</taxon>
        <taxon>Viridiplantae</taxon>
        <taxon>Streptophyta</taxon>
        <taxon>Embryophyta</taxon>
        <taxon>Tracheophyta</taxon>
        <taxon>Spermatophyta</taxon>
        <taxon>Magnoliopsida</taxon>
        <taxon>Liliopsida</taxon>
        <taxon>Zingiberales</taxon>
        <taxon>Cannaceae</taxon>
        <taxon>Canna</taxon>
    </lineage>
</organism>
<feature type="region of interest" description="Disordered" evidence="1">
    <location>
        <begin position="95"/>
        <end position="120"/>
    </location>
</feature>
<proteinExistence type="predicted"/>
<gene>
    <name evidence="2" type="ORF">Cni_G21038</name>
</gene>
<protein>
    <submittedName>
        <fullName evidence="2">Uncharacterized protein</fullName>
    </submittedName>
</protein>
<dbReference type="AlphaFoldDB" id="A0AAQ3KV19"/>
<name>A0AAQ3KV19_9LILI</name>
<evidence type="ECO:0000313" key="2">
    <source>
        <dbReference type="EMBL" id="WOL12272.1"/>
    </source>
</evidence>
<keyword evidence="3" id="KW-1185">Reference proteome</keyword>